<dbReference type="InParanoid" id="G9N1B9"/>
<evidence type="ECO:0000313" key="1">
    <source>
        <dbReference type="EMBL" id="EHK19550.1"/>
    </source>
</evidence>
<keyword evidence="2" id="KW-1185">Reference proteome</keyword>
<dbReference type="EMBL" id="ABDF02000083">
    <property type="protein sequence ID" value="EHK19550.1"/>
    <property type="molecule type" value="Genomic_DNA"/>
</dbReference>
<accession>G9N1B9</accession>
<dbReference type="Proteomes" id="UP000007115">
    <property type="component" value="Unassembled WGS sequence"/>
</dbReference>
<comment type="caution">
    <text evidence="1">The sequence shown here is derived from an EMBL/GenBank/DDBJ whole genome shotgun (WGS) entry which is preliminary data.</text>
</comment>
<dbReference type="OMA" id="PMEWILE"/>
<organism evidence="1 2">
    <name type="scientific">Hypocrea virens (strain Gv29-8 / FGSC 10586)</name>
    <name type="common">Gliocladium virens</name>
    <name type="synonym">Trichoderma virens</name>
    <dbReference type="NCBI Taxonomy" id="413071"/>
    <lineage>
        <taxon>Eukaryota</taxon>
        <taxon>Fungi</taxon>
        <taxon>Dikarya</taxon>
        <taxon>Ascomycota</taxon>
        <taxon>Pezizomycotina</taxon>
        <taxon>Sordariomycetes</taxon>
        <taxon>Hypocreomycetidae</taxon>
        <taxon>Hypocreales</taxon>
        <taxon>Hypocreaceae</taxon>
        <taxon>Trichoderma</taxon>
    </lineage>
</organism>
<dbReference type="GeneID" id="25790261"/>
<reference evidence="1 2" key="1">
    <citation type="journal article" date="2011" name="Genome Biol.">
        <title>Comparative genome sequence analysis underscores mycoparasitism as the ancestral life style of Trichoderma.</title>
        <authorList>
            <person name="Kubicek C.P."/>
            <person name="Herrera-Estrella A."/>
            <person name="Seidl-Seiboth V."/>
            <person name="Martinez D.A."/>
            <person name="Druzhinina I.S."/>
            <person name="Thon M."/>
            <person name="Zeilinger S."/>
            <person name="Casas-Flores S."/>
            <person name="Horwitz B.A."/>
            <person name="Mukherjee P.K."/>
            <person name="Mukherjee M."/>
            <person name="Kredics L."/>
            <person name="Alcaraz L.D."/>
            <person name="Aerts A."/>
            <person name="Antal Z."/>
            <person name="Atanasova L."/>
            <person name="Cervantes-Badillo M.G."/>
            <person name="Challacombe J."/>
            <person name="Chertkov O."/>
            <person name="McCluskey K."/>
            <person name="Coulpier F."/>
            <person name="Deshpande N."/>
            <person name="von Doehren H."/>
            <person name="Ebbole D.J."/>
            <person name="Esquivel-Naranjo E.U."/>
            <person name="Fekete E."/>
            <person name="Flipphi M."/>
            <person name="Glaser F."/>
            <person name="Gomez-Rodriguez E.Y."/>
            <person name="Gruber S."/>
            <person name="Han C."/>
            <person name="Henrissat B."/>
            <person name="Hermosa R."/>
            <person name="Hernandez-Onate M."/>
            <person name="Karaffa L."/>
            <person name="Kosti I."/>
            <person name="Le Crom S."/>
            <person name="Lindquist E."/>
            <person name="Lucas S."/>
            <person name="Luebeck M."/>
            <person name="Luebeck P.S."/>
            <person name="Margeot A."/>
            <person name="Metz B."/>
            <person name="Misra M."/>
            <person name="Nevalainen H."/>
            <person name="Omann M."/>
            <person name="Packer N."/>
            <person name="Perrone G."/>
            <person name="Uresti-Rivera E.E."/>
            <person name="Salamov A."/>
            <person name="Schmoll M."/>
            <person name="Seiboth B."/>
            <person name="Shapiro H."/>
            <person name="Sukno S."/>
            <person name="Tamayo-Ramos J.A."/>
            <person name="Tisch D."/>
            <person name="Wiest A."/>
            <person name="Wilkinson H.H."/>
            <person name="Zhang M."/>
            <person name="Coutinho P.M."/>
            <person name="Kenerley C.M."/>
            <person name="Monte E."/>
            <person name="Baker S.E."/>
            <person name="Grigoriev I.V."/>
        </authorList>
    </citation>
    <scope>NUCLEOTIDE SEQUENCE [LARGE SCALE GENOMIC DNA]</scope>
    <source>
        <strain evidence="2">Gv29-8 / FGSC 10586</strain>
    </source>
</reference>
<name>G9N1B9_HYPVG</name>
<gene>
    <name evidence="1" type="ORF">TRIVIDRAFT_203660</name>
</gene>
<evidence type="ECO:0000313" key="2">
    <source>
        <dbReference type="Proteomes" id="UP000007115"/>
    </source>
</evidence>
<dbReference type="eggNOG" id="ENOG502QR0D">
    <property type="taxonomic scope" value="Eukaryota"/>
</dbReference>
<proteinExistence type="predicted"/>
<sequence length="586" mass="65334">MQQRTLLTPPTPPTEEEREFYYYGLPSRPILIARSSTQAWVDPQMPGTLNMCPRVLQPVGEHPLLHQLWNNAASSLRAQILQAVSAADWTAVDILRVGLNGELHITLMVAVKPGTLSWSDGYAIAMECKSIFEAHNIHGVDCEIRESLVNFCRDFTAESTAESTTERPATFQLSSAPILDGMVYAEHWADMSDCLGTKIAMKHMDDRSGTKGLYLSLQASSTTGEPKLLALTCRHVVIDSKTEGLEKYSRQELGNSKDVIQIDQPTYLETINYMRKKAKGARNYAKQYTDRGNTDYAASFTKVAKTATTLRRAMEPFVSPSSRVFGQLLFSPELACITDPSRGSNWLRDWALIELLPECHQAPLCSIQNKVYVGPEDDFERLLTKQKGGLEGFLIPDMPIVDGCIELKEDVVTMDEILSPSQNSEHFNTPMLPVMKYGAKGGLTLGLGNTLVSILRHTETPDGDREMMSEEWAIVPIEKANNEYQAAFSTKGDSGSCVWDMKRRPAGILSAGASQNRLNDITCRNSSSIMWRVPFRHIAFCIGLNARDWSPKYMVHLGNDLCYYHCPSAIIDRGCWIANLDLSFLV</sequence>
<dbReference type="OrthoDB" id="5424209at2759"/>
<dbReference type="RefSeq" id="XP_013953749.1">
    <property type="nucleotide sequence ID" value="XM_014098274.1"/>
</dbReference>
<protein>
    <submittedName>
        <fullName evidence="1">Uncharacterized protein</fullName>
    </submittedName>
</protein>
<dbReference type="VEuPathDB" id="FungiDB:TRIVIDRAFT_203660"/>
<dbReference type="AlphaFoldDB" id="G9N1B9"/>
<dbReference type="HOGENOM" id="CLU_024804_2_1_1"/>
<dbReference type="STRING" id="413071.G9N1B9"/>